<evidence type="ECO:0000313" key="2">
    <source>
        <dbReference type="EMBL" id="OYR27987.1"/>
    </source>
</evidence>
<reference evidence="2 3" key="1">
    <citation type="submission" date="2017-07" db="EMBL/GenBank/DDBJ databases">
        <title>Phylogenetic study on the rhizospheric bacterium Ochrobactrum sp. A44.</title>
        <authorList>
            <person name="Krzyzanowska D.M."/>
            <person name="Ossowicki A."/>
            <person name="Rajewska M."/>
            <person name="Maciag T."/>
            <person name="Kaczynski Z."/>
            <person name="Czerwicka M."/>
            <person name="Jafra S."/>
        </authorList>
    </citation>
    <scope>NUCLEOTIDE SEQUENCE [LARGE SCALE GENOMIC DNA]</scope>
    <source>
        <strain evidence="2 3">CCUG 30717</strain>
    </source>
</reference>
<sequence>MRFAKAKTTAAKLESNKPTPISIEDTDVRELCSAGTIRL</sequence>
<dbReference type="EMBL" id="NNRM01000017">
    <property type="protein sequence ID" value="OYR27987.1"/>
    <property type="molecule type" value="Genomic_DNA"/>
</dbReference>
<accession>A0A256GLF1</accession>
<organism evidence="2 3">
    <name type="scientific">Brucella pseudogrignonensis</name>
    <dbReference type="NCBI Taxonomy" id="419475"/>
    <lineage>
        <taxon>Bacteria</taxon>
        <taxon>Pseudomonadati</taxon>
        <taxon>Pseudomonadota</taxon>
        <taxon>Alphaproteobacteria</taxon>
        <taxon>Hyphomicrobiales</taxon>
        <taxon>Brucellaceae</taxon>
        <taxon>Brucella/Ochrobactrum group</taxon>
        <taxon>Brucella</taxon>
    </lineage>
</organism>
<keyword evidence="3" id="KW-1185">Reference proteome</keyword>
<name>A0A256GLF1_9HYPH</name>
<protein>
    <submittedName>
        <fullName evidence="2">Uncharacterized protein</fullName>
    </submittedName>
</protein>
<dbReference type="AlphaFoldDB" id="A0A256GLF1"/>
<feature type="region of interest" description="Disordered" evidence="1">
    <location>
        <begin position="1"/>
        <end position="20"/>
    </location>
</feature>
<proteinExistence type="predicted"/>
<gene>
    <name evidence="2" type="ORF">CEV34_1923</name>
</gene>
<evidence type="ECO:0000313" key="3">
    <source>
        <dbReference type="Proteomes" id="UP000216188"/>
    </source>
</evidence>
<comment type="caution">
    <text evidence="2">The sequence shown here is derived from an EMBL/GenBank/DDBJ whole genome shotgun (WGS) entry which is preliminary data.</text>
</comment>
<evidence type="ECO:0000256" key="1">
    <source>
        <dbReference type="SAM" id="MobiDB-lite"/>
    </source>
</evidence>
<dbReference type="Proteomes" id="UP000216188">
    <property type="component" value="Unassembled WGS sequence"/>
</dbReference>